<dbReference type="GO" id="GO:0097367">
    <property type="term" value="F:carbohydrate derivative binding"/>
    <property type="evidence" value="ECO:0007669"/>
    <property type="project" value="InterPro"/>
</dbReference>
<reference evidence="4 5" key="1">
    <citation type="submission" date="2020-07" db="EMBL/GenBank/DDBJ databases">
        <title>Huge and variable diversity of episymbiotic CPR bacteria and DPANN archaea in groundwater ecosystems.</title>
        <authorList>
            <person name="He C.Y."/>
            <person name="Keren R."/>
            <person name="Whittaker M."/>
            <person name="Farag I.F."/>
            <person name="Doudna J."/>
            <person name="Cate J.H.D."/>
            <person name="Banfield J.F."/>
        </authorList>
    </citation>
    <scope>NUCLEOTIDE SEQUENCE [LARGE SCALE GENOMIC DNA]</scope>
    <source>
        <strain evidence="4">NC_groundwater_70_Ag_B-0.1um_54_66</strain>
    </source>
</reference>
<keyword evidence="2" id="KW-0119">Carbohydrate metabolism</keyword>
<dbReference type="AlphaFoldDB" id="A0A7T5UHF0"/>
<dbReference type="CDD" id="cd05007">
    <property type="entry name" value="SIS_Etherase"/>
    <property type="match status" value="1"/>
</dbReference>
<proteinExistence type="predicted"/>
<evidence type="ECO:0000313" key="5">
    <source>
        <dbReference type="Proteomes" id="UP000595362"/>
    </source>
</evidence>
<evidence type="ECO:0000313" key="4">
    <source>
        <dbReference type="EMBL" id="QQG37219.1"/>
    </source>
</evidence>
<dbReference type="SUPFAM" id="SSF53697">
    <property type="entry name" value="SIS domain"/>
    <property type="match status" value="1"/>
</dbReference>
<sequence length="313" mass="33174">MSQPREKIATESYNSHYQGVDEWPLRQMIDALLDDQTRSLQAVRAAVPMLAAAAEAAARRLEASEKGRIIYAGAGTSIRIGVQDGTELTPTFGWPASRVEHMIAGGAIALSQAIENAEDSAEDAIRRVTELGVDLHDVCIAVAASGVTPYTVAACRSARNAGALTIGIASNPHSPLLQTAEFPVFVNSGAEPVSGSTRMNAGTAQKAAINMLSTAIMTRLGRVHDGLMVNLIPTNEKLRHRAVSIVATIAACPEPTARQALESAHEAYGGVTENNIKLAILLAKGLPLEQARSLLTRHHSHLRPILAALTSNF</sequence>
<evidence type="ECO:0000256" key="2">
    <source>
        <dbReference type="ARBA" id="ARBA00023277"/>
    </source>
</evidence>
<name>A0A7T5UHF0_9BACT</name>
<gene>
    <name evidence="4" type="ORF">HYS17_05510</name>
</gene>
<dbReference type="GO" id="GO:0046348">
    <property type="term" value="P:amino sugar catabolic process"/>
    <property type="evidence" value="ECO:0007669"/>
    <property type="project" value="InterPro"/>
</dbReference>
<dbReference type="NCBIfam" id="NF003915">
    <property type="entry name" value="PRK05441.1"/>
    <property type="match status" value="1"/>
</dbReference>
<dbReference type="InterPro" id="IPR005488">
    <property type="entry name" value="Etherase_MurQ"/>
</dbReference>
<protein>
    <submittedName>
        <fullName evidence="4">N-acetylmuramic acid 6-phosphate etherase</fullName>
    </submittedName>
</protein>
<evidence type="ECO:0000256" key="1">
    <source>
        <dbReference type="ARBA" id="ARBA00023239"/>
    </source>
</evidence>
<dbReference type="InterPro" id="IPR001347">
    <property type="entry name" value="SIS_dom"/>
</dbReference>
<dbReference type="Proteomes" id="UP000595362">
    <property type="component" value="Chromosome"/>
</dbReference>
<dbReference type="InterPro" id="IPR046348">
    <property type="entry name" value="SIS_dom_sf"/>
</dbReference>
<dbReference type="Gene3D" id="3.40.50.10490">
    <property type="entry name" value="Glucose-6-phosphate isomerase like protein, domain 1"/>
    <property type="match status" value="1"/>
</dbReference>
<dbReference type="Gene3D" id="1.10.8.1080">
    <property type="match status" value="1"/>
</dbReference>
<dbReference type="GO" id="GO:0009254">
    <property type="term" value="P:peptidoglycan turnover"/>
    <property type="evidence" value="ECO:0007669"/>
    <property type="project" value="TreeGrafter"/>
</dbReference>
<feature type="domain" description="SIS" evidence="3">
    <location>
        <begin position="57"/>
        <end position="222"/>
    </location>
</feature>
<dbReference type="EMBL" id="CP066681">
    <property type="protein sequence ID" value="QQG37219.1"/>
    <property type="molecule type" value="Genomic_DNA"/>
</dbReference>
<organism evidence="4 5">
    <name type="scientific">Micavibrio aeruginosavorus</name>
    <dbReference type="NCBI Taxonomy" id="349221"/>
    <lineage>
        <taxon>Bacteria</taxon>
        <taxon>Pseudomonadati</taxon>
        <taxon>Bdellovibrionota</taxon>
        <taxon>Bdellovibrionia</taxon>
        <taxon>Bdellovibrionales</taxon>
        <taxon>Pseudobdellovibrionaceae</taxon>
        <taxon>Micavibrio</taxon>
    </lineage>
</organism>
<accession>A0A7T5UHF0</accession>
<dbReference type="GO" id="GO:0016803">
    <property type="term" value="F:ether hydrolase activity"/>
    <property type="evidence" value="ECO:0007669"/>
    <property type="project" value="TreeGrafter"/>
</dbReference>
<dbReference type="PROSITE" id="PS51464">
    <property type="entry name" value="SIS"/>
    <property type="match status" value="1"/>
</dbReference>
<keyword evidence="1" id="KW-0456">Lyase</keyword>
<evidence type="ECO:0000259" key="3">
    <source>
        <dbReference type="PROSITE" id="PS51464"/>
    </source>
</evidence>
<dbReference type="InterPro" id="IPR040190">
    <property type="entry name" value="MURQ/GCKR"/>
</dbReference>
<dbReference type="PANTHER" id="PTHR10088">
    <property type="entry name" value="GLUCOKINASE REGULATORY PROTEIN"/>
    <property type="match status" value="1"/>
</dbReference>
<dbReference type="GO" id="GO:0016835">
    <property type="term" value="F:carbon-oxygen lyase activity"/>
    <property type="evidence" value="ECO:0007669"/>
    <property type="project" value="InterPro"/>
</dbReference>
<dbReference type="PANTHER" id="PTHR10088:SF4">
    <property type="entry name" value="GLUCOKINASE REGULATORY PROTEIN"/>
    <property type="match status" value="1"/>
</dbReference>
<dbReference type="Pfam" id="PF22645">
    <property type="entry name" value="GKRP_SIS_N"/>
    <property type="match status" value="1"/>
</dbReference>